<evidence type="ECO:0000313" key="2">
    <source>
        <dbReference type="EMBL" id="CAA3006393.1"/>
    </source>
</evidence>
<gene>
    <name evidence="2" type="ORF">OLEA9_A115156</name>
</gene>
<proteinExistence type="predicted"/>
<feature type="compositionally biased region" description="Polar residues" evidence="1">
    <location>
        <begin position="207"/>
        <end position="230"/>
    </location>
</feature>
<feature type="compositionally biased region" description="Polar residues" evidence="1">
    <location>
        <begin position="357"/>
        <end position="374"/>
    </location>
</feature>
<dbReference type="EMBL" id="CACTIH010007260">
    <property type="protein sequence ID" value="CAA3006393.1"/>
    <property type="molecule type" value="Genomic_DNA"/>
</dbReference>
<feature type="region of interest" description="Disordered" evidence="1">
    <location>
        <begin position="355"/>
        <end position="374"/>
    </location>
</feature>
<feature type="region of interest" description="Disordered" evidence="1">
    <location>
        <begin position="203"/>
        <end position="230"/>
    </location>
</feature>
<comment type="caution">
    <text evidence="2">The sequence shown here is derived from an EMBL/GenBank/DDBJ whole genome shotgun (WGS) entry which is preliminary data.</text>
</comment>
<evidence type="ECO:0000313" key="3">
    <source>
        <dbReference type="Proteomes" id="UP000594638"/>
    </source>
</evidence>
<feature type="compositionally biased region" description="Low complexity" evidence="1">
    <location>
        <begin position="295"/>
        <end position="309"/>
    </location>
</feature>
<feature type="region of interest" description="Disordered" evidence="1">
    <location>
        <begin position="264"/>
        <end position="313"/>
    </location>
</feature>
<dbReference type="Gramene" id="OE9A115156T1">
    <property type="protein sequence ID" value="OE9A115156C1"/>
    <property type="gene ID" value="OE9A115156"/>
</dbReference>
<organism evidence="2 3">
    <name type="scientific">Olea europaea subsp. europaea</name>
    <dbReference type="NCBI Taxonomy" id="158383"/>
    <lineage>
        <taxon>Eukaryota</taxon>
        <taxon>Viridiplantae</taxon>
        <taxon>Streptophyta</taxon>
        <taxon>Embryophyta</taxon>
        <taxon>Tracheophyta</taxon>
        <taxon>Spermatophyta</taxon>
        <taxon>Magnoliopsida</taxon>
        <taxon>eudicotyledons</taxon>
        <taxon>Gunneridae</taxon>
        <taxon>Pentapetalae</taxon>
        <taxon>asterids</taxon>
        <taxon>lamiids</taxon>
        <taxon>Lamiales</taxon>
        <taxon>Oleaceae</taxon>
        <taxon>Oleeae</taxon>
        <taxon>Olea</taxon>
    </lineage>
</organism>
<name>A0A8S0TR98_OLEEU</name>
<accession>A0A8S0TR98</accession>
<keyword evidence="3" id="KW-1185">Reference proteome</keyword>
<sequence length="374" mass="41336">MDGRRRSMSRWLEITICAANQQGRRPETRNVNNLLRGHLLSGRRKRPALRNLEHGTGGHAGECHPQFAAAAAALLARQPPHFRPPNLHAHAGAVSRKPRPAGHILWRQPVDPARRPPPGGGARTSHIGAAYVSSACVSSACAALERRAGRGWRKVRKKIKNQRSCSPRPPRSRCANERGCFSKIAPEAPVPALELSKLSKFARRTRAQNSKNPQNLNQKTMTTNTRSPGWSSATVPFPLWPFPKIIIIARARARVHRNLDRAERVRAAPAAKRKRSHGGSGPSMAPRRPERTRSFVRSLRSESSSRCNSANTRTTRRALLDWPRDANLSTFCSFPSYGTRALTSSVRSEFAALPANSAPQTQIREKVNSSPARI</sequence>
<dbReference type="AlphaFoldDB" id="A0A8S0TR98"/>
<dbReference type="Proteomes" id="UP000594638">
    <property type="component" value="Unassembled WGS sequence"/>
</dbReference>
<protein>
    <submittedName>
        <fullName evidence="2">Uncharacterized protein</fullName>
    </submittedName>
</protein>
<evidence type="ECO:0000256" key="1">
    <source>
        <dbReference type="SAM" id="MobiDB-lite"/>
    </source>
</evidence>
<reference evidence="2 3" key="1">
    <citation type="submission" date="2019-12" db="EMBL/GenBank/DDBJ databases">
        <authorList>
            <person name="Alioto T."/>
            <person name="Alioto T."/>
            <person name="Gomez Garrido J."/>
        </authorList>
    </citation>
    <scope>NUCLEOTIDE SEQUENCE [LARGE SCALE GENOMIC DNA]</scope>
</reference>